<proteinExistence type="predicted"/>
<accession>A0A317X3N6</accession>
<keyword evidence="2" id="KW-1185">Reference proteome</keyword>
<dbReference type="EMBL" id="MSFL01000001">
    <property type="protein sequence ID" value="PWY92117.1"/>
    <property type="molecule type" value="Genomic_DNA"/>
</dbReference>
<dbReference type="VEuPathDB" id="FungiDB:BO70DRAFT_2985"/>
<protein>
    <submittedName>
        <fullName evidence="1">Uncharacterized protein</fullName>
    </submittedName>
</protein>
<name>A0A317X3N6_9EURO</name>
<dbReference type="RefSeq" id="XP_025403856.1">
    <property type="nucleotide sequence ID" value="XM_025539606.1"/>
</dbReference>
<dbReference type="Proteomes" id="UP000247233">
    <property type="component" value="Unassembled WGS sequence"/>
</dbReference>
<evidence type="ECO:0000313" key="2">
    <source>
        <dbReference type="Proteomes" id="UP000247233"/>
    </source>
</evidence>
<sequence length="106" mass="12187">MCCHKTSDPCRSREGGKSYPPVPWPALLRHKRWRGAIAPDYIGFLRPEIWKRVLVLSFLATTATTPSWRLLASGVRQDKLGNCFPEFRMRFRKCADQGYSHCHLPG</sequence>
<organism evidence="1 2">
    <name type="scientific">Aspergillus heteromorphus CBS 117.55</name>
    <dbReference type="NCBI Taxonomy" id="1448321"/>
    <lineage>
        <taxon>Eukaryota</taxon>
        <taxon>Fungi</taxon>
        <taxon>Dikarya</taxon>
        <taxon>Ascomycota</taxon>
        <taxon>Pezizomycotina</taxon>
        <taxon>Eurotiomycetes</taxon>
        <taxon>Eurotiomycetidae</taxon>
        <taxon>Eurotiales</taxon>
        <taxon>Aspergillaceae</taxon>
        <taxon>Aspergillus</taxon>
        <taxon>Aspergillus subgen. Circumdati</taxon>
    </lineage>
</organism>
<comment type="caution">
    <text evidence="1">The sequence shown here is derived from an EMBL/GenBank/DDBJ whole genome shotgun (WGS) entry which is preliminary data.</text>
</comment>
<evidence type="ECO:0000313" key="1">
    <source>
        <dbReference type="EMBL" id="PWY92117.1"/>
    </source>
</evidence>
<reference evidence="1 2" key="1">
    <citation type="submission" date="2016-12" db="EMBL/GenBank/DDBJ databases">
        <title>The genomes of Aspergillus section Nigri reveals drivers in fungal speciation.</title>
        <authorList>
            <consortium name="DOE Joint Genome Institute"/>
            <person name="Vesth T.C."/>
            <person name="Nybo J."/>
            <person name="Theobald S."/>
            <person name="Brandl J."/>
            <person name="Frisvad J.C."/>
            <person name="Nielsen K.F."/>
            <person name="Lyhne E.K."/>
            <person name="Kogle M.E."/>
            <person name="Kuo A."/>
            <person name="Riley R."/>
            <person name="Clum A."/>
            <person name="Nolan M."/>
            <person name="Lipzen A."/>
            <person name="Salamov A."/>
            <person name="Henrissat B."/>
            <person name="Wiebenga A."/>
            <person name="De Vries R.P."/>
            <person name="Grigoriev I.V."/>
            <person name="Mortensen U.H."/>
            <person name="Andersen M.R."/>
            <person name="Baker S.E."/>
        </authorList>
    </citation>
    <scope>NUCLEOTIDE SEQUENCE [LARGE SCALE GENOMIC DNA]</scope>
    <source>
        <strain evidence="1 2">CBS 117.55</strain>
    </source>
</reference>
<gene>
    <name evidence="1" type="ORF">BO70DRAFT_2985</name>
</gene>
<dbReference type="AlphaFoldDB" id="A0A317X3N6"/>
<dbReference type="GeneID" id="37061843"/>